<dbReference type="PANTHER" id="PTHR45828:SF32">
    <property type="entry name" value="SI:DKEY-251I10.2"/>
    <property type="match status" value="1"/>
</dbReference>
<dbReference type="GeneID" id="129341058"/>
<protein>
    <submittedName>
        <fullName evidence="4">Defense protein 3</fullName>
    </submittedName>
</protein>
<dbReference type="PROSITE" id="PS51019">
    <property type="entry name" value="REELIN"/>
    <property type="match status" value="1"/>
</dbReference>
<reference evidence="4" key="1">
    <citation type="submission" date="2025-08" db="UniProtKB">
        <authorList>
            <consortium name="RefSeq"/>
        </authorList>
    </citation>
    <scope>IDENTIFICATION</scope>
    <source>
        <tissue evidence="4">Blood</tissue>
    </source>
</reference>
<dbReference type="InterPro" id="IPR042307">
    <property type="entry name" value="Reeler_sf"/>
</dbReference>
<accession>A0AA97LH77</accession>
<dbReference type="KEGG" id="emc:129341058"/>
<sequence length="196" mass="21559">MAHWNLSLFFGFQILWTMFSLCSAFPTGAPASACENMLPMHTGVQPQQTLAPYEFLVNSPSFLNGQPINIQILGPAYRGLLLEARSFGSTTALGFWKNPPNNTKLLQCSGNPHGAVTHSNTNLKTRQTTYTWLPPNSGCPPVVTFLATVAQSHEIYWTNIKSKVIWKNPKASCGAETLTRTLSATAPLLLVLFEYI</sequence>
<dbReference type="RefSeq" id="XP_054851942.1">
    <property type="nucleotide sequence ID" value="XM_054995967.1"/>
</dbReference>
<keyword evidence="1" id="KW-0732">Signal</keyword>
<evidence type="ECO:0000259" key="2">
    <source>
        <dbReference type="PROSITE" id="PS51019"/>
    </source>
</evidence>
<feature type="domain" description="Reelin" evidence="2">
    <location>
        <begin position="19"/>
        <end position="187"/>
    </location>
</feature>
<dbReference type="Pfam" id="PF02014">
    <property type="entry name" value="Reeler"/>
    <property type="match status" value="1"/>
</dbReference>
<proteinExistence type="predicted"/>
<keyword evidence="3" id="KW-1185">Reference proteome</keyword>
<dbReference type="Gene3D" id="2.60.40.4060">
    <property type="entry name" value="Reeler domain"/>
    <property type="match status" value="1"/>
</dbReference>
<dbReference type="GO" id="GO:0016020">
    <property type="term" value="C:membrane"/>
    <property type="evidence" value="ECO:0007669"/>
    <property type="project" value="TreeGrafter"/>
</dbReference>
<dbReference type="Proteomes" id="UP001190640">
    <property type="component" value="Chromosome 13"/>
</dbReference>
<evidence type="ECO:0000313" key="3">
    <source>
        <dbReference type="Proteomes" id="UP001190640"/>
    </source>
</evidence>
<dbReference type="PANTHER" id="PTHR45828">
    <property type="entry name" value="CYTOCHROME B561/FERRIC REDUCTASE TRANSMEMBRANE"/>
    <property type="match status" value="1"/>
</dbReference>
<evidence type="ECO:0000313" key="4">
    <source>
        <dbReference type="RefSeq" id="XP_054851942.1"/>
    </source>
</evidence>
<feature type="signal peptide" evidence="1">
    <location>
        <begin position="1"/>
        <end position="24"/>
    </location>
</feature>
<evidence type="ECO:0000256" key="1">
    <source>
        <dbReference type="SAM" id="SignalP"/>
    </source>
</evidence>
<gene>
    <name evidence="4" type="primary">LOC129341058</name>
</gene>
<dbReference type="InterPro" id="IPR002861">
    <property type="entry name" value="Reeler_dom"/>
</dbReference>
<dbReference type="CDD" id="cd08544">
    <property type="entry name" value="Reeler"/>
    <property type="match status" value="1"/>
</dbReference>
<feature type="chain" id="PRO_5041639712" evidence="1">
    <location>
        <begin position="25"/>
        <end position="196"/>
    </location>
</feature>
<dbReference type="AlphaFoldDB" id="A0AA97LH77"/>
<dbReference type="InterPro" id="IPR051237">
    <property type="entry name" value="Ferric-chelate_Red/DefProt"/>
</dbReference>
<name>A0AA97LH77_EUBMA</name>
<organism evidence="3 4">
    <name type="scientific">Eublepharis macularius</name>
    <name type="common">Leopard gecko</name>
    <name type="synonym">Cyrtodactylus macularius</name>
    <dbReference type="NCBI Taxonomy" id="481883"/>
    <lineage>
        <taxon>Eukaryota</taxon>
        <taxon>Metazoa</taxon>
        <taxon>Chordata</taxon>
        <taxon>Craniata</taxon>
        <taxon>Vertebrata</taxon>
        <taxon>Euteleostomi</taxon>
        <taxon>Lepidosauria</taxon>
        <taxon>Squamata</taxon>
        <taxon>Bifurcata</taxon>
        <taxon>Gekkota</taxon>
        <taxon>Eublepharidae</taxon>
        <taxon>Eublepharinae</taxon>
        <taxon>Eublepharis</taxon>
    </lineage>
</organism>